<evidence type="ECO:0000259" key="2">
    <source>
        <dbReference type="SMART" id="SM01002"/>
    </source>
</evidence>
<dbReference type="Gene3D" id="3.40.50.720">
    <property type="entry name" value="NAD(P)-binding Rossmann-like Domain"/>
    <property type="match status" value="1"/>
</dbReference>
<dbReference type="PANTHER" id="PTHR11133:SF22">
    <property type="entry name" value="ALPHA-AMINOADIPIC SEMIALDEHYDE SYNTHASE, MITOCHONDRIAL"/>
    <property type="match status" value="1"/>
</dbReference>
<accession>A0A645A9D1</accession>
<evidence type="ECO:0000313" key="3">
    <source>
        <dbReference type="EMBL" id="MPM48891.1"/>
    </source>
</evidence>
<dbReference type="InterPro" id="IPR051168">
    <property type="entry name" value="AASS"/>
</dbReference>
<organism evidence="3">
    <name type="scientific">bioreactor metagenome</name>
    <dbReference type="NCBI Taxonomy" id="1076179"/>
    <lineage>
        <taxon>unclassified sequences</taxon>
        <taxon>metagenomes</taxon>
        <taxon>ecological metagenomes</taxon>
    </lineage>
</organism>
<name>A0A645A9D1_9ZZZZ</name>
<dbReference type="SMART" id="SM01002">
    <property type="entry name" value="AlaDh_PNT_C"/>
    <property type="match status" value="1"/>
</dbReference>
<dbReference type="Pfam" id="PF01262">
    <property type="entry name" value="AlaDh_PNT_C"/>
    <property type="match status" value="1"/>
</dbReference>
<feature type="domain" description="Alanine dehydrogenase/pyridine nucleotide transhydrogenase NAD(H)-binding" evidence="2">
    <location>
        <begin position="51"/>
        <end position="241"/>
    </location>
</feature>
<dbReference type="InterPro" id="IPR007698">
    <property type="entry name" value="AlaDH/PNT_NAD(H)-bd"/>
</dbReference>
<reference evidence="3" key="1">
    <citation type="submission" date="2019-08" db="EMBL/GenBank/DDBJ databases">
        <authorList>
            <person name="Kucharzyk K."/>
            <person name="Murdoch R.W."/>
            <person name="Higgins S."/>
            <person name="Loffler F."/>
        </authorList>
    </citation>
    <scope>NUCLEOTIDE SEQUENCE</scope>
</reference>
<dbReference type="AlphaFoldDB" id="A0A645A9D1"/>
<dbReference type="GO" id="GO:0016491">
    <property type="term" value="F:oxidoreductase activity"/>
    <property type="evidence" value="ECO:0007669"/>
    <property type="project" value="UniProtKB-KW"/>
</dbReference>
<protein>
    <recommendedName>
        <fullName evidence="2">Alanine dehydrogenase/pyridine nucleotide transhydrogenase NAD(H)-binding domain-containing protein</fullName>
    </recommendedName>
</protein>
<dbReference type="PANTHER" id="PTHR11133">
    <property type="entry name" value="SACCHAROPINE DEHYDROGENASE"/>
    <property type="match status" value="1"/>
</dbReference>
<dbReference type="EMBL" id="VSSQ01012296">
    <property type="protein sequence ID" value="MPM48891.1"/>
    <property type="molecule type" value="Genomic_DNA"/>
</dbReference>
<keyword evidence="1" id="KW-0560">Oxidoreductase</keyword>
<sequence length="308" mass="34666">MIFFGKYAGLAGMINTLWSVGQRYLKLGIDTPFVKLRQAYTYSSLAEAKHAISNVGYEIMKHGLPKELQPFTVGITGYGNVSMGAQEILHLLPVKEIFPEDLPQLKEDVSEGKIVYKVVFKEEDMVRHIGEDRPFDLPHYYQHPEEYRSRFFDYLENMSVLVHGSYWDARYPRVVSKSEIAKLYSKPNPKLVVVGDISCDPDGGVEFTHKGTEISDPVFVYNPATGTPAMGFEGDGVCVMSVDILPSELPRDASRGFSDALRPFIESIAECDFSKNYDSLTIAPAIKRALILHNGELTKPFEYISKYL</sequence>
<proteinExistence type="predicted"/>
<comment type="caution">
    <text evidence="3">The sequence shown here is derived from an EMBL/GenBank/DDBJ whole genome shotgun (WGS) entry which is preliminary data.</text>
</comment>
<gene>
    <name evidence="3" type="ORF">SDC9_95618</name>
</gene>
<evidence type="ECO:0000256" key="1">
    <source>
        <dbReference type="ARBA" id="ARBA00023002"/>
    </source>
</evidence>